<dbReference type="AlphaFoldDB" id="A0AAP0ES00"/>
<feature type="compositionally biased region" description="Basic and acidic residues" evidence="1">
    <location>
        <begin position="79"/>
        <end position="91"/>
    </location>
</feature>
<protein>
    <submittedName>
        <fullName evidence="2">Uncharacterized protein</fullName>
    </submittedName>
</protein>
<keyword evidence="3" id="KW-1185">Reference proteome</keyword>
<comment type="caution">
    <text evidence="2">The sequence shown here is derived from an EMBL/GenBank/DDBJ whole genome shotgun (WGS) entry which is preliminary data.</text>
</comment>
<evidence type="ECO:0000313" key="2">
    <source>
        <dbReference type="EMBL" id="KAK9098571.1"/>
    </source>
</evidence>
<organism evidence="2 3">
    <name type="scientific">Stephania yunnanensis</name>
    <dbReference type="NCBI Taxonomy" id="152371"/>
    <lineage>
        <taxon>Eukaryota</taxon>
        <taxon>Viridiplantae</taxon>
        <taxon>Streptophyta</taxon>
        <taxon>Embryophyta</taxon>
        <taxon>Tracheophyta</taxon>
        <taxon>Spermatophyta</taxon>
        <taxon>Magnoliopsida</taxon>
        <taxon>Ranunculales</taxon>
        <taxon>Menispermaceae</taxon>
        <taxon>Menispermoideae</taxon>
        <taxon>Cissampelideae</taxon>
        <taxon>Stephania</taxon>
    </lineage>
</organism>
<accession>A0AAP0ES00</accession>
<feature type="compositionally biased region" description="Acidic residues" evidence="1">
    <location>
        <begin position="105"/>
        <end position="114"/>
    </location>
</feature>
<evidence type="ECO:0000256" key="1">
    <source>
        <dbReference type="SAM" id="MobiDB-lite"/>
    </source>
</evidence>
<dbReference type="EMBL" id="JBBNAF010000011">
    <property type="protein sequence ID" value="KAK9098571.1"/>
    <property type="molecule type" value="Genomic_DNA"/>
</dbReference>
<name>A0AAP0ES00_9MAGN</name>
<proteinExistence type="predicted"/>
<feature type="compositionally biased region" description="Basic and acidic residues" evidence="1">
    <location>
        <begin position="1"/>
        <end position="29"/>
    </location>
</feature>
<sequence>MGENERDRGWQRGEAEKGGGSGRQERGREGPTSSEPLGGAHGGQRSSTPFYRKEKQKTYTKGNARITSRRDQKAVSQDESSHVVEHREKDLIITPGGTEGKASEFSEDSLGNDE</sequence>
<reference evidence="2 3" key="1">
    <citation type="submission" date="2024-01" db="EMBL/GenBank/DDBJ databases">
        <title>Genome assemblies of Stephania.</title>
        <authorList>
            <person name="Yang L."/>
        </authorList>
    </citation>
    <scope>NUCLEOTIDE SEQUENCE [LARGE SCALE GENOMIC DNA]</scope>
    <source>
        <strain evidence="2">YNDBR</strain>
        <tissue evidence="2">Leaf</tissue>
    </source>
</reference>
<dbReference type="Proteomes" id="UP001420932">
    <property type="component" value="Unassembled WGS sequence"/>
</dbReference>
<evidence type="ECO:0000313" key="3">
    <source>
        <dbReference type="Proteomes" id="UP001420932"/>
    </source>
</evidence>
<feature type="region of interest" description="Disordered" evidence="1">
    <location>
        <begin position="1"/>
        <end position="114"/>
    </location>
</feature>
<gene>
    <name evidence="2" type="ORF">Syun_025616</name>
</gene>